<comment type="caution">
    <text evidence="2">The sequence shown here is derived from an EMBL/GenBank/DDBJ whole genome shotgun (WGS) entry which is preliminary data.</text>
</comment>
<evidence type="ECO:0000259" key="1">
    <source>
        <dbReference type="PROSITE" id="PS51725"/>
    </source>
</evidence>
<dbReference type="Proteomes" id="UP000548423">
    <property type="component" value="Unassembled WGS sequence"/>
</dbReference>
<reference evidence="3" key="1">
    <citation type="submission" date="2020-07" db="EMBL/GenBank/DDBJ databases">
        <authorList>
            <person name="Partida-Martinez L."/>
            <person name="Huntemann M."/>
            <person name="Clum A."/>
            <person name="Wang J."/>
            <person name="Palaniappan K."/>
            <person name="Ritter S."/>
            <person name="Chen I.-M."/>
            <person name="Stamatis D."/>
            <person name="Reddy T."/>
            <person name="O'Malley R."/>
            <person name="Daum C."/>
            <person name="Shapiro N."/>
            <person name="Ivanova N."/>
            <person name="Kyrpides N."/>
            <person name="Woyke T."/>
        </authorList>
    </citation>
    <scope>NUCLEOTIDE SEQUENCE [LARGE SCALE GENOMIC DNA]</scope>
    <source>
        <strain evidence="3">AT2.8</strain>
    </source>
</reference>
<dbReference type="PROSITE" id="PS51725">
    <property type="entry name" value="ABM"/>
    <property type="match status" value="1"/>
</dbReference>
<dbReference type="SUPFAM" id="SSF54909">
    <property type="entry name" value="Dimeric alpha+beta barrel"/>
    <property type="match status" value="1"/>
</dbReference>
<accession>A0A852TKQ2</accession>
<evidence type="ECO:0000313" key="3">
    <source>
        <dbReference type="Proteomes" id="UP000548423"/>
    </source>
</evidence>
<dbReference type="PANTHER" id="PTHR34474">
    <property type="entry name" value="SIGNAL TRANSDUCTION PROTEIN TRAP"/>
    <property type="match status" value="1"/>
</dbReference>
<dbReference type="InterPro" id="IPR050404">
    <property type="entry name" value="Heme-degrading_MO"/>
</dbReference>
<dbReference type="InterPro" id="IPR011008">
    <property type="entry name" value="Dimeric_a/b-barrel"/>
</dbReference>
<evidence type="ECO:0000313" key="2">
    <source>
        <dbReference type="EMBL" id="NYE08751.1"/>
    </source>
</evidence>
<feature type="domain" description="ABM" evidence="1">
    <location>
        <begin position="2"/>
        <end position="92"/>
    </location>
</feature>
<dbReference type="InterPro" id="IPR007138">
    <property type="entry name" value="ABM_dom"/>
</dbReference>
<protein>
    <submittedName>
        <fullName evidence="2">Heme oxygenase (Staphylobilin-producing)</fullName>
        <ecNumber evidence="2">1.14.99.48</ecNumber>
    </submittedName>
</protein>
<keyword evidence="2" id="KW-0560">Oxidoreductase</keyword>
<proteinExistence type="predicted"/>
<dbReference type="Pfam" id="PF03992">
    <property type="entry name" value="ABM"/>
    <property type="match status" value="1"/>
</dbReference>
<reference evidence="3" key="2">
    <citation type="submission" date="2020-08" db="EMBL/GenBank/DDBJ databases">
        <title>The Agave Microbiome: Exploring the role of microbial communities in plant adaptations to desert environments.</title>
        <authorList>
            <person name="Partida-Martinez L.P."/>
        </authorList>
    </citation>
    <scope>NUCLEOTIDE SEQUENCE [LARGE SCALE GENOMIC DNA]</scope>
    <source>
        <strain evidence="3">AT2.8</strain>
    </source>
</reference>
<organism evidence="2 3">
    <name type="scientific">Neobacillus niacini</name>
    <dbReference type="NCBI Taxonomy" id="86668"/>
    <lineage>
        <taxon>Bacteria</taxon>
        <taxon>Bacillati</taxon>
        <taxon>Bacillota</taxon>
        <taxon>Bacilli</taxon>
        <taxon>Bacillales</taxon>
        <taxon>Bacillaceae</taxon>
        <taxon>Neobacillus</taxon>
    </lineage>
</organism>
<dbReference type="GO" id="GO:0016491">
    <property type="term" value="F:oxidoreductase activity"/>
    <property type="evidence" value="ECO:0007669"/>
    <property type="project" value="UniProtKB-KW"/>
</dbReference>
<dbReference type="PANTHER" id="PTHR34474:SF1">
    <property type="entry name" value="HEME-DEGRADING MONOOXYGENASE HMOA"/>
    <property type="match status" value="1"/>
</dbReference>
<sequence>MFYQVRRIVVKEGYSDQVVENFSNRGGLLTTRPGYIGRQILVKKVRRGEEEVMVMVQWESEEDWKNWEKSPEHIAGHKAKPKAEKPDYIVESSHDLYYVKG</sequence>
<dbReference type="Gene3D" id="3.30.70.100">
    <property type="match status" value="1"/>
</dbReference>
<dbReference type="AlphaFoldDB" id="A0A852TKQ2"/>
<dbReference type="EMBL" id="JACCBX010000016">
    <property type="protein sequence ID" value="NYE08751.1"/>
    <property type="molecule type" value="Genomic_DNA"/>
</dbReference>
<name>A0A852TKQ2_9BACI</name>
<dbReference type="EC" id="1.14.99.48" evidence="2"/>
<gene>
    <name evidence="2" type="ORF">F4694_005607</name>
</gene>